<feature type="binding site" evidence="5">
    <location>
        <position position="222"/>
    </location>
    <ligand>
        <name>an N-acyl-1,2-diacyl-sn-glycero-3-phosphoethanolamine</name>
        <dbReference type="ChEBI" id="CHEBI:62537"/>
    </ligand>
</feature>
<evidence type="ECO:0000313" key="8">
    <source>
        <dbReference type="EMBL" id="EDO39508.1"/>
    </source>
</evidence>
<protein>
    <recommendedName>
        <fullName evidence="2">N-acetylphosphatidylethanolamine-hydrolyzing phospholipase D</fullName>
        <ecNumber evidence="2">3.1.4.54</ecNumber>
    </recommendedName>
</protein>
<reference evidence="8 9" key="1">
    <citation type="journal article" date="2007" name="Science">
        <title>Sea anemone genome reveals ancestral eumetazoan gene repertoire and genomic organization.</title>
        <authorList>
            <person name="Putnam N.H."/>
            <person name="Srivastava M."/>
            <person name="Hellsten U."/>
            <person name="Dirks B."/>
            <person name="Chapman J."/>
            <person name="Salamov A."/>
            <person name="Terry A."/>
            <person name="Shapiro H."/>
            <person name="Lindquist E."/>
            <person name="Kapitonov V.V."/>
            <person name="Jurka J."/>
            <person name="Genikhovich G."/>
            <person name="Grigoriev I.V."/>
            <person name="Lucas S.M."/>
            <person name="Steele R.E."/>
            <person name="Finnerty J.R."/>
            <person name="Technau U."/>
            <person name="Martindale M.Q."/>
            <person name="Rokhsar D.S."/>
        </authorList>
    </citation>
    <scope>NUCLEOTIDE SEQUENCE [LARGE SCALE GENOMIC DNA]</scope>
    <source>
        <strain evidence="9">CH2 X CH6</strain>
    </source>
</reference>
<dbReference type="EC" id="3.1.4.54" evidence="2"/>
<dbReference type="FunFam" id="3.60.15.10:FF:000125">
    <property type="entry name" value="N-acyl-phosphatidylethanolamine-hydrolyzing phospholipase D"/>
    <property type="match status" value="1"/>
</dbReference>
<dbReference type="GO" id="GO:0043005">
    <property type="term" value="C:neuron projection"/>
    <property type="evidence" value="ECO:0000318"/>
    <property type="project" value="GO_Central"/>
</dbReference>
<dbReference type="Gene3D" id="3.60.15.10">
    <property type="entry name" value="Ribonuclease Z/Hydroxyacylglutathione hydrolase-like"/>
    <property type="match status" value="1"/>
</dbReference>
<dbReference type="EMBL" id="DS469606">
    <property type="protein sequence ID" value="EDO39508.1"/>
    <property type="molecule type" value="Genomic_DNA"/>
</dbReference>
<dbReference type="InterPro" id="IPR001279">
    <property type="entry name" value="Metallo-B-lactamas"/>
</dbReference>
<dbReference type="STRING" id="45351.A7S9Z1"/>
<dbReference type="InterPro" id="IPR036866">
    <property type="entry name" value="RibonucZ/Hydroxyglut_hydro"/>
</dbReference>
<feature type="binding site" evidence="6">
    <location>
        <position position="87"/>
    </location>
    <ligand>
        <name>Zn(2+)</name>
        <dbReference type="ChEBI" id="CHEBI:29105"/>
        <label>2</label>
    </ligand>
</feature>
<comment type="catalytic activity">
    <reaction evidence="4">
        <text>N-(5Z,8Z,11Z,14Z-eicosatetraenoyl)-1,2-di-(9Z-octadecenoyl)-sn-glycero-3-phosphoethanolamine + H2O = N-(5Z,8Z,11Z,14Z-eicosatetraenoyl)-ethanolamine + 1,2-di-(9Z-octadecenoyl)-sn-glycero-3-phosphate + H(+)</text>
        <dbReference type="Rhea" id="RHEA:45528"/>
        <dbReference type="ChEBI" id="CHEBI:2700"/>
        <dbReference type="ChEBI" id="CHEBI:15377"/>
        <dbReference type="ChEBI" id="CHEBI:15378"/>
        <dbReference type="ChEBI" id="CHEBI:74546"/>
        <dbReference type="ChEBI" id="CHEBI:85277"/>
    </reaction>
    <physiologicalReaction direction="left-to-right" evidence="4">
        <dbReference type="Rhea" id="RHEA:45529"/>
    </physiologicalReaction>
</comment>
<keyword evidence="6" id="KW-0479">Metal-binding</keyword>
<feature type="binding site" evidence="6">
    <location>
        <position position="185"/>
    </location>
    <ligand>
        <name>Zn(2+)</name>
        <dbReference type="ChEBI" id="CHEBI:29105"/>
        <label>2</label>
    </ligand>
</feature>
<dbReference type="PANTHER" id="PTHR15032">
    <property type="entry name" value="N-ACYL-PHOSPHATIDYLETHANOLAMINE-HYDROLYZING PHOSPHOLIPASE D"/>
    <property type="match status" value="1"/>
</dbReference>
<feature type="binding site" evidence="6">
    <location>
        <position position="154"/>
    </location>
    <ligand>
        <name>Zn(2+)</name>
        <dbReference type="ChEBI" id="CHEBI:29105"/>
        <label>1</label>
    </ligand>
</feature>
<feature type="binding site" evidence="5">
    <location>
        <position position="86"/>
    </location>
    <ligand>
        <name>an N-acyl-1,2-diacyl-sn-glycero-3-phosphoethanolamine</name>
        <dbReference type="ChEBI" id="CHEBI:62537"/>
    </ligand>
</feature>
<dbReference type="Proteomes" id="UP000001593">
    <property type="component" value="Unassembled WGS sequence"/>
</dbReference>
<dbReference type="HOGENOM" id="CLU_020884_1_1_1"/>
<dbReference type="SUPFAM" id="SSF56281">
    <property type="entry name" value="Metallo-hydrolase/oxidoreductase"/>
    <property type="match status" value="1"/>
</dbReference>
<name>A7S9Z1_NEMVE</name>
<dbReference type="Pfam" id="PF12706">
    <property type="entry name" value="Lactamase_B_2"/>
    <property type="match status" value="1"/>
</dbReference>
<keyword evidence="9" id="KW-1185">Reference proteome</keyword>
<dbReference type="GO" id="GO:0009395">
    <property type="term" value="P:phospholipid catabolic process"/>
    <property type="evidence" value="ECO:0007669"/>
    <property type="project" value="UniProtKB-KW"/>
</dbReference>
<feature type="non-terminal residue" evidence="8">
    <location>
        <position position="263"/>
    </location>
</feature>
<organism evidence="8 9">
    <name type="scientific">Nematostella vectensis</name>
    <name type="common">Starlet sea anemone</name>
    <dbReference type="NCBI Taxonomy" id="45351"/>
    <lineage>
        <taxon>Eukaryota</taxon>
        <taxon>Metazoa</taxon>
        <taxon>Cnidaria</taxon>
        <taxon>Anthozoa</taxon>
        <taxon>Hexacorallia</taxon>
        <taxon>Actiniaria</taxon>
        <taxon>Edwardsiidae</taxon>
        <taxon>Nematostella</taxon>
    </lineage>
</organism>
<comment type="similarity">
    <text evidence="1">Belongs to the NAPE-PLD family.</text>
</comment>
<dbReference type="PhylomeDB" id="A7S9Z1"/>
<feature type="binding site" evidence="6">
    <location>
        <position position="85"/>
    </location>
    <ligand>
        <name>Zn(2+)</name>
        <dbReference type="ChEBI" id="CHEBI:29105"/>
        <label>1</label>
    </ligand>
</feature>
<evidence type="ECO:0000256" key="1">
    <source>
        <dbReference type="ARBA" id="ARBA00010127"/>
    </source>
</evidence>
<feature type="binding site" evidence="6">
    <location>
        <position position="88"/>
    </location>
    <ligand>
        <name>Zn(2+)</name>
        <dbReference type="ChEBI" id="CHEBI:29105"/>
        <label>2</label>
    </ligand>
</feature>
<keyword evidence="3" id="KW-0442">Lipid degradation</keyword>
<keyword evidence="3" id="KW-0595">Phospholipid degradation</keyword>
<dbReference type="InterPro" id="IPR024884">
    <property type="entry name" value="NAPE-PLD"/>
</dbReference>
<keyword evidence="3" id="KW-0443">Lipid metabolism</keyword>
<dbReference type="PIRSF" id="PIRSF038896">
    <property type="entry name" value="NAPE-PLD"/>
    <property type="match status" value="1"/>
</dbReference>
<proteinExistence type="inferred from homology"/>
<keyword evidence="3" id="KW-1208">Phospholipid metabolism</keyword>
<dbReference type="GO" id="GO:0070291">
    <property type="term" value="P:N-acylethanolamine metabolic process"/>
    <property type="evidence" value="ECO:0000318"/>
    <property type="project" value="GO_Central"/>
</dbReference>
<evidence type="ECO:0000256" key="2">
    <source>
        <dbReference type="ARBA" id="ARBA00012279"/>
    </source>
</evidence>
<gene>
    <name evidence="8" type="ORF">NEMVEDRAFT_v1g110343</name>
</gene>
<feature type="domain" description="Metallo-beta-lactamase" evidence="7">
    <location>
        <begin position="41"/>
        <end position="245"/>
    </location>
</feature>
<evidence type="ECO:0000256" key="6">
    <source>
        <dbReference type="PIRSR" id="PIRSR038896-51"/>
    </source>
</evidence>
<comment type="cofactor">
    <cofactor evidence="6">
        <name>Zn(2+)</name>
        <dbReference type="ChEBI" id="CHEBI:29105"/>
    </cofactor>
    <text evidence="6">Binds 2 zinc divalent cations per subunit.</text>
</comment>
<dbReference type="OMA" id="WKDPIER"/>
<evidence type="ECO:0000256" key="3">
    <source>
        <dbReference type="ARBA" id="ARBA00022668"/>
    </source>
</evidence>
<evidence type="ECO:0000256" key="4">
    <source>
        <dbReference type="ARBA" id="ARBA00048025"/>
    </source>
</evidence>
<dbReference type="InParanoid" id="A7S9Z1"/>
<evidence type="ECO:0000259" key="7">
    <source>
        <dbReference type="Pfam" id="PF12706"/>
    </source>
</evidence>
<feature type="binding site" evidence="6">
    <location>
        <position position="185"/>
    </location>
    <ligand>
        <name>Zn(2+)</name>
        <dbReference type="ChEBI" id="CHEBI:29105"/>
        <label>1</label>
    </ligand>
</feature>
<dbReference type="GO" id="GO:0005737">
    <property type="term" value="C:cytoplasm"/>
    <property type="evidence" value="ECO:0000318"/>
    <property type="project" value="GO_Central"/>
</dbReference>
<evidence type="ECO:0000256" key="5">
    <source>
        <dbReference type="PIRSR" id="PIRSR038896-50"/>
    </source>
</evidence>
<dbReference type="GO" id="GO:0043025">
    <property type="term" value="C:neuronal cell body"/>
    <property type="evidence" value="ECO:0000318"/>
    <property type="project" value="GO_Central"/>
</dbReference>
<feature type="binding site" evidence="6">
    <location>
        <position position="83"/>
    </location>
    <ligand>
        <name>Zn(2+)</name>
        <dbReference type="ChEBI" id="CHEBI:29105"/>
        <label>1</label>
    </ligand>
</feature>
<dbReference type="eggNOG" id="KOG3798">
    <property type="taxonomic scope" value="Eukaryota"/>
</dbReference>
<sequence length="263" mass="30218">ELNETLPVLPLNQEKISSPASALQVTWLGHAMLLVQLQGLNILTDPHLNEFAGLTRTLSAKRYRPPPCRVNELPEIDAVCISHNHYDHLDYNTVQQLNAHCGSNIYWYVPMGLGDWMRRSGCHNVVELEWWDEHIHPKHRDRERVKFIFTPSQHWSRRTLTDENKSLWGSWSVVGSNKRFFFAGDTGYNKVFQEIGEMFGPFDVAAIPIGAYKPRWFLSFQHVDPAGAVQIHQDVKSILSIGIHWGTFLLGHEVLFLIDFRGP</sequence>
<dbReference type="GO" id="GO:0008270">
    <property type="term" value="F:zinc ion binding"/>
    <property type="evidence" value="ECO:0007669"/>
    <property type="project" value="InterPro"/>
</dbReference>
<evidence type="ECO:0000313" key="9">
    <source>
        <dbReference type="Proteomes" id="UP000001593"/>
    </source>
</evidence>
<accession>A7S9Z1</accession>
<dbReference type="AlphaFoldDB" id="A7S9Z1"/>
<dbReference type="PANTHER" id="PTHR15032:SF4">
    <property type="entry name" value="N-ACYL-PHOSPHATIDYLETHANOLAMINE-HYDROLYZING PHOSPHOLIPASE D"/>
    <property type="match status" value="1"/>
</dbReference>
<feature type="binding site" evidence="6">
    <location>
        <position position="244"/>
    </location>
    <ligand>
        <name>Zn(2+)</name>
        <dbReference type="ChEBI" id="CHEBI:29105"/>
        <label>2</label>
    </ligand>
</feature>
<dbReference type="GO" id="GO:0070292">
    <property type="term" value="P:N-acylphosphatidylethanolamine metabolic process"/>
    <property type="evidence" value="ECO:0000318"/>
    <property type="project" value="GO_Central"/>
</dbReference>
<keyword evidence="6" id="KW-0862">Zinc</keyword>
<dbReference type="GO" id="GO:0070290">
    <property type="term" value="F:N-acylphosphatidylethanolamine-specific phospholipase D activity"/>
    <property type="evidence" value="ECO:0000318"/>
    <property type="project" value="GO_Central"/>
</dbReference>